<feature type="transmembrane region" description="Helical" evidence="3">
    <location>
        <begin position="18"/>
        <end position="36"/>
    </location>
</feature>
<feature type="transmembrane region" description="Helical" evidence="3">
    <location>
        <begin position="336"/>
        <end position="357"/>
    </location>
</feature>
<feature type="transmembrane region" description="Helical" evidence="3">
    <location>
        <begin position="243"/>
        <end position="267"/>
    </location>
</feature>
<keyword evidence="3" id="KW-0812">Transmembrane</keyword>
<dbReference type="InterPro" id="IPR029052">
    <property type="entry name" value="Metallo-depent_PP-like"/>
</dbReference>
<dbReference type="EMBL" id="JBHTMY010000002">
    <property type="protein sequence ID" value="MFD1314373.1"/>
    <property type="molecule type" value="Genomic_DNA"/>
</dbReference>
<protein>
    <submittedName>
        <fullName evidence="5">Metallophosphoesterase</fullName>
    </submittedName>
</protein>
<feature type="transmembrane region" description="Helical" evidence="3">
    <location>
        <begin position="130"/>
        <end position="148"/>
    </location>
</feature>
<dbReference type="SUPFAM" id="SSF56300">
    <property type="entry name" value="Metallo-dependent phosphatases"/>
    <property type="match status" value="1"/>
</dbReference>
<evidence type="ECO:0000256" key="3">
    <source>
        <dbReference type="SAM" id="Phobius"/>
    </source>
</evidence>
<gene>
    <name evidence="5" type="ORF">ACFQ39_02000</name>
</gene>
<feature type="domain" description="Calcineurin-like phosphoesterase" evidence="4">
    <location>
        <begin position="409"/>
        <end position="631"/>
    </location>
</feature>
<proteinExistence type="predicted"/>
<dbReference type="InterPro" id="IPR004843">
    <property type="entry name" value="Calcineurin-like_PHP"/>
</dbReference>
<organism evidence="5 6">
    <name type="scientific">Namhaeicola litoreus</name>
    <dbReference type="NCBI Taxonomy" id="1052145"/>
    <lineage>
        <taxon>Bacteria</taxon>
        <taxon>Pseudomonadati</taxon>
        <taxon>Bacteroidota</taxon>
        <taxon>Flavobacteriia</taxon>
        <taxon>Flavobacteriales</taxon>
        <taxon>Flavobacteriaceae</taxon>
        <taxon>Namhaeicola</taxon>
    </lineage>
</organism>
<dbReference type="RefSeq" id="WP_377175914.1">
    <property type="nucleotide sequence ID" value="NZ_JBHTMY010000002.1"/>
</dbReference>
<name>A0ABW3XYV1_9FLAO</name>
<keyword evidence="3" id="KW-1133">Transmembrane helix</keyword>
<accession>A0ABW3XYV1</accession>
<evidence type="ECO:0000313" key="5">
    <source>
        <dbReference type="EMBL" id="MFD1314373.1"/>
    </source>
</evidence>
<evidence type="ECO:0000256" key="2">
    <source>
        <dbReference type="ARBA" id="ARBA00022801"/>
    </source>
</evidence>
<sequence>MEDNNKSNGLFSFIQQRYIFTGIGILLAILALLIPFKDIADPVTYMGGLLIWAAILEILHGFRRSESQARLSAWFSGGITLLIGTLLINNLLFQTEPLVQFILLLFLIDGIRYFYIFLKNKKSGKPSTKYLLSGIGNILALLIILFFRHKNIDWVVALVGFLRILGTIYNLFTSKMGVLENVAEDVIKSMGLEEDSELAALAEELEQEDAIRAPIDKSWIITFLFILFFIHLGRMGFDRSTFGILSPVVAVIGDMFIALVVAFAIIAPFRWIFRKFSGLFLNGLYHWVNKVPEDEWRKFSPRRLAKRWIKHDLGLSISIRKSGYSFSAAIRNGLKIGLPFAALLAAIMPVLGMSWYFDTENWASGVWDGYAGNRTEVWREEIIAASGEKTGPNAFKLNPEGMNQTGDFSFVVIGDPGEGDPSQLILKDQILEVSNKNDISFVVISSDIVYPSGAMRDYERKFFLPFKGLKKPMYSIPGNHDWYDALDGYTATFFTPDAAKKAMEARMRSDGLFTTTSPEVIDQLVNQAAYLRKEYQLPVGYQNAPFFQVSNDHFVFLAIDTGVRRKVDDKQLAWIKSVLEASKDKYVMALLGHPFYAIGEYQGDMNPDFRALHDLLRAYKVPLIMAGDTHDLEYYIEPPQNNDGHTMHHFVNGGGGAYLSIGAAMADPETRPTADWANYPAREPLISKIDSLTPSWKYPAWVWVKEYDGYPFSAEWLSAAFDYNQAPYFQSFMEIKVEKSQNRIRLIPYGINGQLRWSDFDFDGKSKPAGAKRNDLVEWILPMNY</sequence>
<feature type="transmembrane region" description="Helical" evidence="3">
    <location>
        <begin position="98"/>
        <end position="118"/>
    </location>
</feature>
<dbReference type="Pfam" id="PF00149">
    <property type="entry name" value="Metallophos"/>
    <property type="match status" value="1"/>
</dbReference>
<reference evidence="6" key="1">
    <citation type="journal article" date="2019" name="Int. J. Syst. Evol. Microbiol.">
        <title>The Global Catalogue of Microorganisms (GCM) 10K type strain sequencing project: providing services to taxonomists for standard genome sequencing and annotation.</title>
        <authorList>
            <consortium name="The Broad Institute Genomics Platform"/>
            <consortium name="The Broad Institute Genome Sequencing Center for Infectious Disease"/>
            <person name="Wu L."/>
            <person name="Ma J."/>
        </authorList>
    </citation>
    <scope>NUCLEOTIDE SEQUENCE [LARGE SCALE GENOMIC DNA]</scope>
    <source>
        <strain evidence="6">CCUG 61485</strain>
    </source>
</reference>
<comment type="caution">
    <text evidence="5">The sequence shown here is derived from an EMBL/GenBank/DDBJ whole genome shotgun (WGS) entry which is preliminary data.</text>
</comment>
<evidence type="ECO:0000259" key="4">
    <source>
        <dbReference type="Pfam" id="PF00149"/>
    </source>
</evidence>
<dbReference type="PANTHER" id="PTHR10161:SF14">
    <property type="entry name" value="TARTRATE-RESISTANT ACID PHOSPHATASE TYPE 5"/>
    <property type="match status" value="1"/>
</dbReference>
<feature type="transmembrane region" description="Helical" evidence="3">
    <location>
        <begin position="154"/>
        <end position="172"/>
    </location>
</feature>
<dbReference type="PANTHER" id="PTHR10161">
    <property type="entry name" value="TARTRATE-RESISTANT ACID PHOSPHATASE TYPE 5"/>
    <property type="match status" value="1"/>
</dbReference>
<dbReference type="InterPro" id="IPR051558">
    <property type="entry name" value="Metallophosphoesterase_PAP"/>
</dbReference>
<keyword evidence="3" id="KW-0472">Membrane</keyword>
<evidence type="ECO:0000256" key="1">
    <source>
        <dbReference type="ARBA" id="ARBA00022729"/>
    </source>
</evidence>
<feature type="transmembrane region" description="Helical" evidence="3">
    <location>
        <begin position="219"/>
        <end position="237"/>
    </location>
</feature>
<feature type="transmembrane region" description="Helical" evidence="3">
    <location>
        <begin position="71"/>
        <end position="92"/>
    </location>
</feature>
<keyword evidence="1" id="KW-0732">Signal</keyword>
<evidence type="ECO:0000313" key="6">
    <source>
        <dbReference type="Proteomes" id="UP001597201"/>
    </source>
</evidence>
<dbReference type="Proteomes" id="UP001597201">
    <property type="component" value="Unassembled WGS sequence"/>
</dbReference>
<keyword evidence="2" id="KW-0378">Hydrolase</keyword>
<feature type="transmembrane region" description="Helical" evidence="3">
    <location>
        <begin position="42"/>
        <end position="59"/>
    </location>
</feature>
<dbReference type="Gene3D" id="3.60.21.10">
    <property type="match status" value="1"/>
</dbReference>
<keyword evidence="6" id="KW-1185">Reference proteome</keyword>